<gene>
    <name evidence="1" type="ORF">K444DRAFT_33147</name>
</gene>
<name>A0A2J6T3V0_9HELO</name>
<dbReference type="GeneID" id="36580047"/>
<proteinExistence type="predicted"/>
<dbReference type="RefSeq" id="XP_024734624.1">
    <property type="nucleotide sequence ID" value="XM_024871965.1"/>
</dbReference>
<dbReference type="AlphaFoldDB" id="A0A2J6T3V0"/>
<evidence type="ECO:0000313" key="1">
    <source>
        <dbReference type="EMBL" id="PMD57720.1"/>
    </source>
</evidence>
<accession>A0A2J6T3V0</accession>
<dbReference type="Proteomes" id="UP000235371">
    <property type="component" value="Unassembled WGS sequence"/>
</dbReference>
<reference evidence="1 2" key="1">
    <citation type="submission" date="2016-04" db="EMBL/GenBank/DDBJ databases">
        <title>A degradative enzymes factory behind the ericoid mycorrhizal symbiosis.</title>
        <authorList>
            <consortium name="DOE Joint Genome Institute"/>
            <person name="Martino E."/>
            <person name="Morin E."/>
            <person name="Grelet G."/>
            <person name="Kuo A."/>
            <person name="Kohler A."/>
            <person name="Daghino S."/>
            <person name="Barry K."/>
            <person name="Choi C."/>
            <person name="Cichocki N."/>
            <person name="Clum A."/>
            <person name="Copeland A."/>
            <person name="Hainaut M."/>
            <person name="Haridas S."/>
            <person name="Labutti K."/>
            <person name="Lindquist E."/>
            <person name="Lipzen A."/>
            <person name="Khouja H.-R."/>
            <person name="Murat C."/>
            <person name="Ohm R."/>
            <person name="Olson A."/>
            <person name="Spatafora J."/>
            <person name="Veneault-Fourrey C."/>
            <person name="Henrissat B."/>
            <person name="Grigoriev I."/>
            <person name="Martin F."/>
            <person name="Perotto S."/>
        </authorList>
    </citation>
    <scope>NUCLEOTIDE SEQUENCE [LARGE SCALE GENOMIC DNA]</scope>
    <source>
        <strain evidence="1 2">E</strain>
    </source>
</reference>
<organism evidence="1 2">
    <name type="scientific">Hyaloscypha bicolor E</name>
    <dbReference type="NCBI Taxonomy" id="1095630"/>
    <lineage>
        <taxon>Eukaryota</taxon>
        <taxon>Fungi</taxon>
        <taxon>Dikarya</taxon>
        <taxon>Ascomycota</taxon>
        <taxon>Pezizomycotina</taxon>
        <taxon>Leotiomycetes</taxon>
        <taxon>Helotiales</taxon>
        <taxon>Hyaloscyphaceae</taxon>
        <taxon>Hyaloscypha</taxon>
        <taxon>Hyaloscypha bicolor</taxon>
    </lineage>
</organism>
<evidence type="ECO:0000313" key="2">
    <source>
        <dbReference type="Proteomes" id="UP000235371"/>
    </source>
</evidence>
<dbReference type="InParanoid" id="A0A2J6T3V0"/>
<keyword evidence="2" id="KW-1185">Reference proteome</keyword>
<sequence>MRRIQARDSLKRMPPLSSTVTSILSPLVASIMIPEPSLICMGYQVSRALAAGRSLWKRAEPAAGGAGLDVGLLGRRGCEVLASPSGFGDLGEA</sequence>
<dbReference type="EMBL" id="KZ613846">
    <property type="protein sequence ID" value="PMD57720.1"/>
    <property type="molecule type" value="Genomic_DNA"/>
</dbReference>
<protein>
    <submittedName>
        <fullName evidence="1">Uncharacterized protein</fullName>
    </submittedName>
</protein>